<gene>
    <name evidence="2" type="ORF">GDO86_018799</name>
</gene>
<dbReference type="GO" id="GO:0006334">
    <property type="term" value="P:nucleosome assembly"/>
    <property type="evidence" value="ECO:0007669"/>
    <property type="project" value="InterPro"/>
</dbReference>
<dbReference type="InterPro" id="IPR036388">
    <property type="entry name" value="WH-like_DNA-bd_sf"/>
</dbReference>
<evidence type="ECO:0000313" key="3">
    <source>
        <dbReference type="Proteomes" id="UP000812440"/>
    </source>
</evidence>
<dbReference type="Pfam" id="PF00538">
    <property type="entry name" value="Linker_histone"/>
    <property type="match status" value="1"/>
</dbReference>
<dbReference type="InterPro" id="IPR005818">
    <property type="entry name" value="Histone_H1/H5_H15"/>
</dbReference>
<evidence type="ECO:0000313" key="2">
    <source>
        <dbReference type="EMBL" id="KAG8429930.1"/>
    </source>
</evidence>
<reference evidence="2" key="1">
    <citation type="thesis" date="2020" institute="ProQuest LLC" country="789 East Eisenhower Parkway, Ann Arbor, MI, USA">
        <title>Comparative Genomics and Chromosome Evolution.</title>
        <authorList>
            <person name="Mudd A.B."/>
        </authorList>
    </citation>
    <scope>NUCLEOTIDE SEQUENCE</scope>
    <source>
        <strain evidence="2">Female2</strain>
        <tissue evidence="2">Blood</tissue>
    </source>
</reference>
<evidence type="ECO:0000259" key="1">
    <source>
        <dbReference type="PROSITE" id="PS51504"/>
    </source>
</evidence>
<dbReference type="SUPFAM" id="SSF46785">
    <property type="entry name" value="Winged helix' DNA-binding domain"/>
    <property type="match status" value="1"/>
</dbReference>
<dbReference type="Gene3D" id="1.10.10.10">
    <property type="entry name" value="Winged helix-like DNA-binding domain superfamily/Winged helix DNA-binding domain"/>
    <property type="match status" value="1"/>
</dbReference>
<dbReference type="InterPro" id="IPR036390">
    <property type="entry name" value="WH_DNA-bd_sf"/>
</dbReference>
<dbReference type="AlphaFoldDB" id="A0A8T2IFT2"/>
<name>A0A8T2IFT2_9PIPI</name>
<accession>A0A8T2IFT2</accession>
<dbReference type="SMART" id="SM00526">
    <property type="entry name" value="H15"/>
    <property type="match status" value="1"/>
</dbReference>
<dbReference type="OrthoDB" id="9634976at2759"/>
<dbReference type="GO" id="GO:0003677">
    <property type="term" value="F:DNA binding"/>
    <property type="evidence" value="ECO:0007669"/>
    <property type="project" value="InterPro"/>
</dbReference>
<keyword evidence="3" id="KW-1185">Reference proteome</keyword>
<sequence length="149" mass="16320">DGKFPTRRERSRPGGKGLRKVLCESIRGLPKLSLSSLIITAMSMANYRRGISLFAVKRFLRAAGYDVEKKNKRVNTSIRGLVTKGTLVQVTGTGASGSFKLNGKRVVTNICSFTKTAKSSAKVKAANTRRQLLRSNVATGHQAHNQRLF</sequence>
<protein>
    <recommendedName>
        <fullName evidence="1">H15 domain-containing protein</fullName>
    </recommendedName>
</protein>
<dbReference type="PROSITE" id="PS51504">
    <property type="entry name" value="H15"/>
    <property type="match status" value="1"/>
</dbReference>
<comment type="caution">
    <text evidence="2">The sequence shown here is derived from an EMBL/GenBank/DDBJ whole genome shotgun (WGS) entry which is preliminary data.</text>
</comment>
<dbReference type="GO" id="GO:0000786">
    <property type="term" value="C:nucleosome"/>
    <property type="evidence" value="ECO:0007669"/>
    <property type="project" value="InterPro"/>
</dbReference>
<organism evidence="2 3">
    <name type="scientific">Hymenochirus boettgeri</name>
    <name type="common">Congo dwarf clawed frog</name>
    <dbReference type="NCBI Taxonomy" id="247094"/>
    <lineage>
        <taxon>Eukaryota</taxon>
        <taxon>Metazoa</taxon>
        <taxon>Chordata</taxon>
        <taxon>Craniata</taxon>
        <taxon>Vertebrata</taxon>
        <taxon>Euteleostomi</taxon>
        <taxon>Amphibia</taxon>
        <taxon>Batrachia</taxon>
        <taxon>Anura</taxon>
        <taxon>Pipoidea</taxon>
        <taxon>Pipidae</taxon>
        <taxon>Pipinae</taxon>
        <taxon>Hymenochirus</taxon>
    </lineage>
</organism>
<dbReference type="EMBL" id="JAACNH010001980">
    <property type="protein sequence ID" value="KAG8429930.1"/>
    <property type="molecule type" value="Genomic_DNA"/>
</dbReference>
<dbReference type="Proteomes" id="UP000812440">
    <property type="component" value="Unassembled WGS sequence"/>
</dbReference>
<feature type="non-terminal residue" evidence="2">
    <location>
        <position position="1"/>
    </location>
</feature>
<feature type="domain" description="H15" evidence="1">
    <location>
        <begin position="30"/>
        <end position="103"/>
    </location>
</feature>
<dbReference type="CDD" id="cd00073">
    <property type="entry name" value="H15"/>
    <property type="match status" value="1"/>
</dbReference>
<proteinExistence type="predicted"/>